<dbReference type="CDD" id="cd01949">
    <property type="entry name" value="GGDEF"/>
    <property type="match status" value="1"/>
</dbReference>
<evidence type="ECO:0000313" key="7">
    <source>
        <dbReference type="Proteomes" id="UP000316471"/>
    </source>
</evidence>
<protein>
    <recommendedName>
        <fullName evidence="2">diguanylate cyclase</fullName>
        <ecNumber evidence="2">2.7.7.65</ecNumber>
    </recommendedName>
</protein>
<dbReference type="EMBL" id="VLKP01000010">
    <property type="protein sequence ID" value="TWI08218.1"/>
    <property type="molecule type" value="Genomic_DNA"/>
</dbReference>
<dbReference type="SMART" id="SM00267">
    <property type="entry name" value="GGDEF"/>
    <property type="match status" value="1"/>
</dbReference>
<dbReference type="GO" id="GO:0052621">
    <property type="term" value="F:diguanylate cyclase activity"/>
    <property type="evidence" value="ECO:0007669"/>
    <property type="project" value="UniProtKB-EC"/>
</dbReference>
<dbReference type="PROSITE" id="PS50887">
    <property type="entry name" value="GGDEF"/>
    <property type="match status" value="1"/>
</dbReference>
<dbReference type="FunFam" id="3.30.70.270:FF:000001">
    <property type="entry name" value="Diguanylate cyclase domain protein"/>
    <property type="match status" value="1"/>
</dbReference>
<dbReference type="NCBIfam" id="TIGR00254">
    <property type="entry name" value="GGDEF"/>
    <property type="match status" value="1"/>
</dbReference>
<dbReference type="PANTHER" id="PTHR45138:SF9">
    <property type="entry name" value="DIGUANYLATE CYCLASE DGCM-RELATED"/>
    <property type="match status" value="1"/>
</dbReference>
<evidence type="ECO:0000256" key="4">
    <source>
        <dbReference type="SAM" id="Phobius"/>
    </source>
</evidence>
<gene>
    <name evidence="6" type="ORF">IP93_02454</name>
</gene>
<evidence type="ECO:0000313" key="6">
    <source>
        <dbReference type="EMBL" id="TWI08218.1"/>
    </source>
</evidence>
<dbReference type="Gene3D" id="3.30.70.270">
    <property type="match status" value="1"/>
</dbReference>
<dbReference type="PANTHER" id="PTHR45138">
    <property type="entry name" value="REGULATORY COMPONENTS OF SENSORY TRANSDUCTION SYSTEM"/>
    <property type="match status" value="1"/>
</dbReference>
<evidence type="ECO:0000256" key="3">
    <source>
        <dbReference type="ARBA" id="ARBA00034247"/>
    </source>
</evidence>
<comment type="cofactor">
    <cofactor evidence="1">
        <name>Mg(2+)</name>
        <dbReference type="ChEBI" id="CHEBI:18420"/>
    </cofactor>
</comment>
<accession>A0A562LKR6</accession>
<dbReference type="InterPro" id="IPR029787">
    <property type="entry name" value="Nucleotide_cyclase"/>
</dbReference>
<dbReference type="InterPro" id="IPR000160">
    <property type="entry name" value="GGDEF_dom"/>
</dbReference>
<sequence>MAADTPVTAEALRRQPRFPADFEALTYPQRIDWLQRQLEAADSPVRRYQLVSERAFEHYANGANAEVVVACREVAPQAFHLEYRFVCAAADERDPAGSIQGMLDVHADAMAAGKVNLAVQVLSTAAWVQSAAGDVAGAFRSYEQALSLAEHASPETLNDVTLNTATLYVMHGDREYVQKGVALQVETIARFRKLKAERPDAAAYFDDVIALTQYNAGVAHALHLQDYARALHWFGRLDPRNRELRKSALVFSALSATELGRTSQARAWLAASRAAPASSEMDTAYLACYQELIKAKLNGTAQLAPCRDLAENTPLEVSLDIFKRMADLPQPAWRQAGMERLHGLFVAKLEPQLKQSSMRAASRAELSRLQLESKLNGQLLEKEQALKRAEQDKLRGQRLLTAAVVAILLLVLLVIALRLRHDRRLARQFLSMSVHDGLTGLHNRRHFEHHVEREINLVKRAQQEGTGQSIALCLFDIDHFKRINDSHGHDAGDAVLKQFAQRIKAVTRDSDLLVRWGGEEFLLLARLAHAGESHHIAERIRTVVATQPFTLPDQRVLDVTCTVGAVVYPRAVGGESDVPWQRLVQLADAALYLGKRKGRNCWVCIDNVVDTAALDRILAQDLEISVREGLIVLGDGLEPSGVASA</sequence>
<dbReference type="EC" id="2.7.7.65" evidence="2"/>
<feature type="domain" description="GGDEF" evidence="5">
    <location>
        <begin position="468"/>
        <end position="607"/>
    </location>
</feature>
<dbReference type="AlphaFoldDB" id="A0A562LKR6"/>
<organism evidence="6 7">
    <name type="scientific">Aerolutibacter ruishenii</name>
    <dbReference type="NCBI Taxonomy" id="686800"/>
    <lineage>
        <taxon>Bacteria</taxon>
        <taxon>Pseudomonadati</taxon>
        <taxon>Pseudomonadota</taxon>
        <taxon>Gammaproteobacteria</taxon>
        <taxon>Lysobacterales</taxon>
        <taxon>Lysobacteraceae</taxon>
        <taxon>Aerolutibacter</taxon>
    </lineage>
</organism>
<comment type="catalytic activity">
    <reaction evidence="3">
        <text>2 GTP = 3',3'-c-di-GMP + 2 diphosphate</text>
        <dbReference type="Rhea" id="RHEA:24898"/>
        <dbReference type="ChEBI" id="CHEBI:33019"/>
        <dbReference type="ChEBI" id="CHEBI:37565"/>
        <dbReference type="ChEBI" id="CHEBI:58805"/>
        <dbReference type="EC" id="2.7.7.65"/>
    </reaction>
</comment>
<dbReference type="InterPro" id="IPR043128">
    <property type="entry name" value="Rev_trsase/Diguanyl_cyclase"/>
</dbReference>
<evidence type="ECO:0000256" key="1">
    <source>
        <dbReference type="ARBA" id="ARBA00001946"/>
    </source>
</evidence>
<keyword evidence="7" id="KW-1185">Reference proteome</keyword>
<dbReference type="Pfam" id="PF00990">
    <property type="entry name" value="GGDEF"/>
    <property type="match status" value="1"/>
</dbReference>
<keyword evidence="4" id="KW-1133">Transmembrane helix</keyword>
<comment type="caution">
    <text evidence="6">The sequence shown here is derived from an EMBL/GenBank/DDBJ whole genome shotgun (WGS) entry which is preliminary data.</text>
</comment>
<dbReference type="InterPro" id="IPR050469">
    <property type="entry name" value="Diguanylate_Cyclase"/>
</dbReference>
<dbReference type="Proteomes" id="UP000316471">
    <property type="component" value="Unassembled WGS sequence"/>
</dbReference>
<proteinExistence type="predicted"/>
<evidence type="ECO:0000256" key="2">
    <source>
        <dbReference type="ARBA" id="ARBA00012528"/>
    </source>
</evidence>
<keyword evidence="4" id="KW-0472">Membrane</keyword>
<dbReference type="SUPFAM" id="SSF55073">
    <property type="entry name" value="Nucleotide cyclase"/>
    <property type="match status" value="1"/>
</dbReference>
<evidence type="ECO:0000259" key="5">
    <source>
        <dbReference type="PROSITE" id="PS50887"/>
    </source>
</evidence>
<name>A0A562LKR6_9GAMM</name>
<feature type="transmembrane region" description="Helical" evidence="4">
    <location>
        <begin position="399"/>
        <end position="419"/>
    </location>
</feature>
<reference evidence="6 7" key="1">
    <citation type="journal article" date="2015" name="Stand. Genomic Sci.">
        <title>Genomic Encyclopedia of Bacterial and Archaeal Type Strains, Phase III: the genomes of soil and plant-associated and newly described type strains.</title>
        <authorList>
            <person name="Whitman W.B."/>
            <person name="Woyke T."/>
            <person name="Klenk H.P."/>
            <person name="Zhou Y."/>
            <person name="Lilburn T.G."/>
            <person name="Beck B.J."/>
            <person name="De Vos P."/>
            <person name="Vandamme P."/>
            <person name="Eisen J.A."/>
            <person name="Garrity G."/>
            <person name="Hugenholtz P."/>
            <person name="Kyrpides N.C."/>
        </authorList>
    </citation>
    <scope>NUCLEOTIDE SEQUENCE [LARGE SCALE GENOMIC DNA]</scope>
    <source>
        <strain evidence="6 7">CGMCC 1.10136</strain>
    </source>
</reference>
<keyword evidence="4" id="KW-0812">Transmembrane</keyword>